<accession>A0ACC4NSM2</accession>
<name>A0ACC4NSM2_9VIBR</name>
<evidence type="ECO:0000313" key="2">
    <source>
        <dbReference type="Proteomes" id="UP000030421"/>
    </source>
</evidence>
<keyword evidence="2" id="KW-1185">Reference proteome</keyword>
<dbReference type="EMBL" id="JRWR01000023">
    <property type="protein sequence ID" value="KHD23487.1"/>
    <property type="molecule type" value="Genomic_DNA"/>
</dbReference>
<gene>
    <name evidence="1" type="ORF">NM09_18640</name>
</gene>
<protein>
    <submittedName>
        <fullName evidence="1">Uncharacterized protein</fullName>
    </submittedName>
</protein>
<comment type="caution">
    <text evidence="1">The sequence shown here is derived from an EMBL/GenBank/DDBJ whole genome shotgun (WGS) entry which is preliminary data.</text>
</comment>
<sequence length="376" mass="43248">MSHSLIRLYLILLPVFSLIAIILSTTRIVFGESFSQIYLLFLMCFELTFIALNYQKLLKNKCVLIFLFLLIPSLFVGIINNEMSRRHITDFIIPMIFISKVVIFSDYWPKENISNYFKYYSKVTFVFSLILIVFVYKAFASEGASRISIFPPLELTSVFYLYNNIPAFLLCILLVFLYGKRAQLISLMLVSFMVIFRLGANAKIIVIILLSFLSFGLFNFISDNPENMSVRRVTYTIENLDFSSFEAVNKLSAGRFAEVTTILNDMEPIHTFFGIGMGYSFELYTNSGELKKAANAHFTPLGLISKYGFFFTFYLYFFIFSQVYYALFKSKSRTAEISGYVVLFIVMESMFSYSLFVTSINAVLVGYIISTKKCIS</sequence>
<reference evidence="1" key="1">
    <citation type="submission" date="2014-10" db="EMBL/GenBank/DDBJ databases">
        <title>Genome sequencing of Vibrio caribbeanicus T14.</title>
        <authorList>
            <person name="Chan K.-G."/>
            <person name="Mohamad N.I."/>
        </authorList>
    </citation>
    <scope>NUCLEOTIDE SEQUENCE</scope>
    <source>
        <strain evidence="1">T14</strain>
    </source>
</reference>
<evidence type="ECO:0000313" key="1">
    <source>
        <dbReference type="EMBL" id="KHD23487.1"/>
    </source>
</evidence>
<dbReference type="Proteomes" id="UP000030421">
    <property type="component" value="Unassembled WGS sequence"/>
</dbReference>
<organism evidence="1 2">
    <name type="scientific">Vibrio caribbeanicus</name>
    <dbReference type="NCBI Taxonomy" id="701175"/>
    <lineage>
        <taxon>Bacteria</taxon>
        <taxon>Pseudomonadati</taxon>
        <taxon>Pseudomonadota</taxon>
        <taxon>Gammaproteobacteria</taxon>
        <taxon>Vibrionales</taxon>
        <taxon>Vibrionaceae</taxon>
        <taxon>Vibrio</taxon>
    </lineage>
</organism>
<proteinExistence type="predicted"/>